<dbReference type="EMBL" id="JBBWWQ010000020">
    <property type="protein sequence ID" value="KAK8917007.1"/>
    <property type="molecule type" value="Genomic_DNA"/>
</dbReference>
<sequence length="101" mass="11351">MKTKLLDKQVAQLNEQQIHILKSENHVNMKKLNTTKADETALNNNQRGLALNTTAFWKTRISASNQNCSRPYIFKESEITTKSLTLCLGGLIFTGQVVMIA</sequence>
<proteinExistence type="predicted"/>
<dbReference type="Proteomes" id="UP001418222">
    <property type="component" value="Unassembled WGS sequence"/>
</dbReference>
<accession>A0AAP0AWI6</accession>
<keyword evidence="2" id="KW-1185">Reference proteome</keyword>
<organism evidence="1 2">
    <name type="scientific">Platanthera zijinensis</name>
    <dbReference type="NCBI Taxonomy" id="2320716"/>
    <lineage>
        <taxon>Eukaryota</taxon>
        <taxon>Viridiplantae</taxon>
        <taxon>Streptophyta</taxon>
        <taxon>Embryophyta</taxon>
        <taxon>Tracheophyta</taxon>
        <taxon>Spermatophyta</taxon>
        <taxon>Magnoliopsida</taxon>
        <taxon>Liliopsida</taxon>
        <taxon>Asparagales</taxon>
        <taxon>Orchidaceae</taxon>
        <taxon>Orchidoideae</taxon>
        <taxon>Orchideae</taxon>
        <taxon>Orchidinae</taxon>
        <taxon>Platanthera</taxon>
    </lineage>
</organism>
<comment type="caution">
    <text evidence="1">The sequence shown here is derived from an EMBL/GenBank/DDBJ whole genome shotgun (WGS) entry which is preliminary data.</text>
</comment>
<evidence type="ECO:0000313" key="2">
    <source>
        <dbReference type="Proteomes" id="UP001418222"/>
    </source>
</evidence>
<evidence type="ECO:0000313" key="1">
    <source>
        <dbReference type="EMBL" id="KAK8917007.1"/>
    </source>
</evidence>
<dbReference type="AlphaFoldDB" id="A0AAP0AWI6"/>
<reference evidence="1 2" key="1">
    <citation type="journal article" date="2022" name="Nat. Plants">
        <title>Genomes of leafy and leafless Platanthera orchids illuminate the evolution of mycoheterotrophy.</title>
        <authorList>
            <person name="Li M.H."/>
            <person name="Liu K.W."/>
            <person name="Li Z."/>
            <person name="Lu H.C."/>
            <person name="Ye Q.L."/>
            <person name="Zhang D."/>
            <person name="Wang J.Y."/>
            <person name="Li Y.F."/>
            <person name="Zhong Z.M."/>
            <person name="Liu X."/>
            <person name="Yu X."/>
            <person name="Liu D.K."/>
            <person name="Tu X.D."/>
            <person name="Liu B."/>
            <person name="Hao Y."/>
            <person name="Liao X.Y."/>
            <person name="Jiang Y.T."/>
            <person name="Sun W.H."/>
            <person name="Chen J."/>
            <person name="Chen Y.Q."/>
            <person name="Ai Y."/>
            <person name="Zhai J.W."/>
            <person name="Wu S.S."/>
            <person name="Zhou Z."/>
            <person name="Hsiao Y.Y."/>
            <person name="Wu W.L."/>
            <person name="Chen Y.Y."/>
            <person name="Lin Y.F."/>
            <person name="Hsu J.L."/>
            <person name="Li C.Y."/>
            <person name="Wang Z.W."/>
            <person name="Zhao X."/>
            <person name="Zhong W.Y."/>
            <person name="Ma X.K."/>
            <person name="Ma L."/>
            <person name="Huang J."/>
            <person name="Chen G.Z."/>
            <person name="Huang M.Z."/>
            <person name="Huang L."/>
            <person name="Peng D.H."/>
            <person name="Luo Y.B."/>
            <person name="Zou S.Q."/>
            <person name="Chen S.P."/>
            <person name="Lan S."/>
            <person name="Tsai W.C."/>
            <person name="Van de Peer Y."/>
            <person name="Liu Z.J."/>
        </authorList>
    </citation>
    <scope>NUCLEOTIDE SEQUENCE [LARGE SCALE GENOMIC DNA]</scope>
    <source>
        <strain evidence="1">Lor287</strain>
    </source>
</reference>
<protein>
    <submittedName>
        <fullName evidence="1">Uncharacterized protein</fullName>
    </submittedName>
</protein>
<name>A0AAP0AWI6_9ASPA</name>
<gene>
    <name evidence="1" type="ORF">KSP39_PZI023004</name>
</gene>